<dbReference type="Pfam" id="PF03245">
    <property type="entry name" value="Phage_lysis"/>
    <property type="match status" value="1"/>
</dbReference>
<organism evidence="1 2">
    <name type="scientific">Pseudomonas fluorescens</name>
    <dbReference type="NCBI Taxonomy" id="294"/>
    <lineage>
        <taxon>Bacteria</taxon>
        <taxon>Pseudomonadati</taxon>
        <taxon>Pseudomonadota</taxon>
        <taxon>Gammaproteobacteria</taxon>
        <taxon>Pseudomonadales</taxon>
        <taxon>Pseudomonadaceae</taxon>
        <taxon>Pseudomonas</taxon>
    </lineage>
</organism>
<dbReference type="GO" id="GO:0044659">
    <property type="term" value="P:viral release from host cell by cytolysis"/>
    <property type="evidence" value="ECO:0007669"/>
    <property type="project" value="InterPro"/>
</dbReference>
<sequence length="178" mass="19234">MPTFDLMPFSSRALGIVVLLALLAGGSAMLAWRCQDWRYGQQLARLAQSQAETLNQMTQAAATQQKTEQDKRLALEQQLSASEQTHYRALSDAQRNQDRLRDRLATADVRLSVLLDANDVAAGCAVPAATGAGGLDHGAPRARLDPAHAQRIIAITDAGDRGLIALQACQAYIRALDR</sequence>
<dbReference type="EMBL" id="CP015225">
    <property type="protein sequence ID" value="AMZ72349.1"/>
    <property type="molecule type" value="Genomic_DNA"/>
</dbReference>
<evidence type="ECO:0000313" key="1">
    <source>
        <dbReference type="EMBL" id="AMZ72349.1"/>
    </source>
</evidence>
<protein>
    <submittedName>
        <fullName evidence="1">Lysozyme</fullName>
    </submittedName>
</protein>
<proteinExistence type="predicted"/>
<accession>A0A159ZYS9</accession>
<dbReference type="AlphaFoldDB" id="A0A159ZYS9"/>
<dbReference type="RefSeq" id="WP_063322714.1">
    <property type="nucleotide sequence ID" value="NZ_CP015225.1"/>
</dbReference>
<reference evidence="1 2" key="2">
    <citation type="journal article" date="2018" name="Nature">
        <title>Mutant phenotypes for thousands of bacterial genes of unknown function.</title>
        <authorList>
            <person name="Price M.N."/>
            <person name="Wetmore K.M."/>
            <person name="Waters R.J."/>
            <person name="Callaghan M."/>
            <person name="Ray J."/>
            <person name="Liu H."/>
            <person name="Kuehl J.V."/>
            <person name="Melnyk R.A."/>
            <person name="Lamson J.S."/>
            <person name="Suh Y."/>
            <person name="Carlson H.K."/>
            <person name="Esquivel Z."/>
            <person name="Sadeeshkumar H."/>
            <person name="Chakraborty R."/>
            <person name="Zane G.M."/>
            <person name="Rubin B.E."/>
            <person name="Wall J.D."/>
            <person name="Visel A."/>
            <person name="Bristow J."/>
            <person name="Blow M.J."/>
            <person name="Arkin A.P."/>
            <person name="Deutschbauer A.M."/>
        </authorList>
    </citation>
    <scope>NUCLEOTIDE SEQUENCE [LARGE SCALE GENOMIC DNA]</scope>
    <source>
        <strain evidence="1 2">FW300-N2E2</strain>
    </source>
</reference>
<reference evidence="2" key="1">
    <citation type="submission" date="2016-04" db="EMBL/GenBank/DDBJ databases">
        <authorList>
            <person name="Ray J."/>
            <person name="Price M."/>
            <person name="Deutschbauer A."/>
        </authorList>
    </citation>
    <scope>NUCLEOTIDE SEQUENCE [LARGE SCALE GENOMIC DNA]</scope>
    <source>
        <strain evidence="2">FW300-N2E2</strain>
    </source>
</reference>
<dbReference type="Proteomes" id="UP000076083">
    <property type="component" value="Chromosome"/>
</dbReference>
<dbReference type="InterPro" id="IPR004929">
    <property type="entry name" value="I-spanin"/>
</dbReference>
<gene>
    <name evidence="1" type="ORF">TK06_15005</name>
</gene>
<name>A0A159ZYS9_PSEFL</name>
<evidence type="ECO:0000313" key="2">
    <source>
        <dbReference type="Proteomes" id="UP000076083"/>
    </source>
</evidence>